<dbReference type="Proteomes" id="UP001266305">
    <property type="component" value="Unassembled WGS sequence"/>
</dbReference>
<comment type="caution">
    <text evidence="1">The sequence shown here is derived from an EMBL/GenBank/DDBJ whole genome shotgun (WGS) entry which is preliminary data.</text>
</comment>
<evidence type="ECO:0000313" key="2">
    <source>
        <dbReference type="Proteomes" id="UP001266305"/>
    </source>
</evidence>
<evidence type="ECO:0000313" key="1">
    <source>
        <dbReference type="EMBL" id="KAK2112471.1"/>
    </source>
</evidence>
<name>A0ABQ9VSU8_SAGOE</name>
<dbReference type="EMBL" id="JASSZA010000005">
    <property type="protein sequence ID" value="KAK2112471.1"/>
    <property type="molecule type" value="Genomic_DNA"/>
</dbReference>
<proteinExistence type="predicted"/>
<reference evidence="1 2" key="1">
    <citation type="submission" date="2023-05" db="EMBL/GenBank/DDBJ databases">
        <title>B98-5 Cell Line De Novo Hybrid Assembly: An Optical Mapping Approach.</title>
        <authorList>
            <person name="Kananen K."/>
            <person name="Auerbach J.A."/>
            <person name="Kautto E."/>
            <person name="Blachly J.S."/>
        </authorList>
    </citation>
    <scope>NUCLEOTIDE SEQUENCE [LARGE SCALE GENOMIC DNA]</scope>
    <source>
        <strain evidence="1">B95-8</strain>
        <tissue evidence="1">Cell line</tissue>
    </source>
</reference>
<gene>
    <name evidence="1" type="ORF">P7K49_012218</name>
</gene>
<protein>
    <submittedName>
        <fullName evidence="1">Uncharacterized protein</fullName>
    </submittedName>
</protein>
<organism evidence="1 2">
    <name type="scientific">Saguinus oedipus</name>
    <name type="common">Cotton-top tamarin</name>
    <name type="synonym">Oedipomidas oedipus</name>
    <dbReference type="NCBI Taxonomy" id="9490"/>
    <lineage>
        <taxon>Eukaryota</taxon>
        <taxon>Metazoa</taxon>
        <taxon>Chordata</taxon>
        <taxon>Craniata</taxon>
        <taxon>Vertebrata</taxon>
        <taxon>Euteleostomi</taxon>
        <taxon>Mammalia</taxon>
        <taxon>Eutheria</taxon>
        <taxon>Euarchontoglires</taxon>
        <taxon>Primates</taxon>
        <taxon>Haplorrhini</taxon>
        <taxon>Platyrrhini</taxon>
        <taxon>Cebidae</taxon>
        <taxon>Callitrichinae</taxon>
        <taxon>Saguinus</taxon>
    </lineage>
</organism>
<accession>A0ABQ9VSU8</accession>
<keyword evidence="2" id="KW-1185">Reference proteome</keyword>
<feature type="non-terminal residue" evidence="1">
    <location>
        <position position="128"/>
    </location>
</feature>
<sequence length="128" mass="13950">MSALPPAPVSSPLEPQLWPCRSRHPTFLALIPAHPVSLQEGWFHASVETSPLSTTHHNTDMQETAMHVPLYSITTLTKQKHCPAERTAGTCQPLITARTSLPSATAAERDTGTCQLLITQGPHFPRPL</sequence>